<proteinExistence type="predicted"/>
<feature type="coiled-coil region" evidence="1">
    <location>
        <begin position="406"/>
        <end position="461"/>
    </location>
</feature>
<protein>
    <recommendedName>
        <fullName evidence="2">Protein CR006 P-loop domain-containing protein</fullName>
    </recommendedName>
</protein>
<dbReference type="Pfam" id="PF13166">
    <property type="entry name" value="AAA_13"/>
    <property type="match status" value="1"/>
</dbReference>
<accession>A0AAC8ZZD9</accession>
<dbReference type="InterPro" id="IPR027417">
    <property type="entry name" value="P-loop_NTPase"/>
</dbReference>
<dbReference type="PANTHER" id="PTHR32182">
    <property type="entry name" value="DNA REPLICATION AND REPAIR PROTEIN RECF"/>
    <property type="match status" value="1"/>
</dbReference>
<name>A0AAC8ZZD9_FUSNP</name>
<feature type="coiled-coil region" evidence="1">
    <location>
        <begin position="196"/>
        <end position="226"/>
    </location>
</feature>
<evidence type="ECO:0000313" key="4">
    <source>
        <dbReference type="Proteomes" id="UP000067061"/>
    </source>
</evidence>
<dbReference type="RefSeq" id="WP_060495856.1">
    <property type="nucleotide sequence ID" value="NZ_CP013121.1"/>
</dbReference>
<dbReference type="PANTHER" id="PTHR32182:SF22">
    <property type="entry name" value="ATP-DEPENDENT ENDONUCLEASE, OLD FAMILY-RELATED"/>
    <property type="match status" value="1"/>
</dbReference>
<dbReference type="AlphaFoldDB" id="A0AAC8ZZD9"/>
<organism evidence="3 4">
    <name type="scientific">Fusobacterium nucleatum subsp. polymorphum</name>
    <name type="common">Fusobacterium polymorphum</name>
    <dbReference type="NCBI Taxonomy" id="76857"/>
    <lineage>
        <taxon>Bacteria</taxon>
        <taxon>Fusobacteriati</taxon>
        <taxon>Fusobacteriota</taxon>
        <taxon>Fusobacteriia</taxon>
        <taxon>Fusobacteriales</taxon>
        <taxon>Fusobacteriaceae</taxon>
        <taxon>Fusobacterium</taxon>
    </lineage>
</organism>
<feature type="coiled-coil region" evidence="1">
    <location>
        <begin position="75"/>
        <end position="137"/>
    </location>
</feature>
<dbReference type="Proteomes" id="UP000067061">
    <property type="component" value="Chromosome"/>
</dbReference>
<dbReference type="Gene3D" id="3.40.50.300">
    <property type="entry name" value="P-loop containing nucleotide triphosphate hydrolases"/>
    <property type="match status" value="1"/>
</dbReference>
<feature type="domain" description="Protein CR006 P-loop" evidence="2">
    <location>
        <begin position="20"/>
        <end position="704"/>
    </location>
</feature>
<evidence type="ECO:0000313" key="3">
    <source>
        <dbReference type="EMBL" id="ALM93461.1"/>
    </source>
</evidence>
<dbReference type="SUPFAM" id="SSF52540">
    <property type="entry name" value="P-loop containing nucleoside triphosphate hydrolases"/>
    <property type="match status" value="1"/>
</dbReference>
<sequence length="723" mass="86074">MKIDLSDEELFYEDEINFDKNLNFVFGKNGTGKSTLTKLLKKYGEQDYDVRVFQGFENMVGANNRLNAVILGEENNEIAQEIEIKKEDIKKKEEEIDKINLEIKEPKDNSENLWKKFEKIEKNIKQKENEKEKFYTEAASKIKNMGEPQIAKPNYNKTYFEAEKKNAKLLGEADIEYLKKLIKTEVKMAQEIEFPNINLQDELNRINSILEKKVEEKVSIKRLEDNEEKRNFAEKGLHLHKAGEICSFCGNIINEKEYSELVKYFLADDIKEFQKEIEISKDNYRKIIENIENIKFDKNNFYPNNIKKLTKIIEEYEIIKEKIIKIFELFLKKLEKKDIFKENEKIFIENISLNFNKISKEYDDLVKSNNTSNLTKEKENAKANLRYHYIKLELDNFKEEIKLNEIKKLEEESAKYKTGIENKQNEITKLNNEIKKLNLEITELEAQTKNEKKLVENINKKIKHYTSFELVHKEDTEGEGFYSVKCLRTNEDRDITQISTGEKNIIALLYFIEKLNEINEVRARNKLIIFDDPMNSNDDTMQYLIIEELQKLMKELFQNNKDNKFILMTHNVHFYINVKYDFDKDDDYKKKRNFIRLVSDTKKTKINYIKNKDDDFETSYESLWHEINILFKLASCNPVMLLNPMRRIVETYTKFNGIKQRNFLSKVEGANKFFNVNSHGIDDLEADLNGKSKENIIEIFKECFEMNNSIEHFKIFWKEKINE</sequence>
<gene>
    <name evidence="3" type="ORF">RO02_02165</name>
</gene>
<dbReference type="GO" id="GO:0006302">
    <property type="term" value="P:double-strand break repair"/>
    <property type="evidence" value="ECO:0007669"/>
    <property type="project" value="TreeGrafter"/>
</dbReference>
<dbReference type="InterPro" id="IPR026866">
    <property type="entry name" value="CR006_AAA"/>
</dbReference>
<reference evidence="3 4" key="1">
    <citation type="submission" date="2015-11" db="EMBL/GenBank/DDBJ databases">
        <authorList>
            <person name="Kook J.-K."/>
            <person name="Park S.-N."/>
            <person name="Lim Y.K."/>
            <person name="Jo E."/>
        </authorList>
    </citation>
    <scope>NUCLEOTIDE SEQUENCE [LARGE SCALE GENOMIC DNA]</scope>
    <source>
        <strain evidence="3 4">ChDC F306</strain>
    </source>
</reference>
<dbReference type="EMBL" id="CP013121">
    <property type="protein sequence ID" value="ALM93461.1"/>
    <property type="molecule type" value="Genomic_DNA"/>
</dbReference>
<dbReference type="GO" id="GO:0000731">
    <property type="term" value="P:DNA synthesis involved in DNA repair"/>
    <property type="evidence" value="ECO:0007669"/>
    <property type="project" value="TreeGrafter"/>
</dbReference>
<evidence type="ECO:0000256" key="1">
    <source>
        <dbReference type="SAM" id="Coils"/>
    </source>
</evidence>
<evidence type="ECO:0000259" key="2">
    <source>
        <dbReference type="Pfam" id="PF13166"/>
    </source>
</evidence>
<keyword evidence="1" id="KW-0175">Coiled coil</keyword>